<name>A0AAE3ZJ15_9ACTN</name>
<gene>
    <name evidence="1" type="ORF">J2S44_001043</name>
</gene>
<evidence type="ECO:0000313" key="2">
    <source>
        <dbReference type="Proteomes" id="UP001183629"/>
    </source>
</evidence>
<comment type="caution">
    <text evidence="1">The sequence shown here is derived from an EMBL/GenBank/DDBJ whole genome shotgun (WGS) entry which is preliminary data.</text>
</comment>
<proteinExistence type="predicted"/>
<protein>
    <submittedName>
        <fullName evidence="1">Uncharacterized protein</fullName>
    </submittedName>
</protein>
<dbReference type="AlphaFoldDB" id="A0AAE3ZJ15"/>
<organism evidence="1 2">
    <name type="scientific">Catenuloplanes niger</name>
    <dbReference type="NCBI Taxonomy" id="587534"/>
    <lineage>
        <taxon>Bacteria</taxon>
        <taxon>Bacillati</taxon>
        <taxon>Actinomycetota</taxon>
        <taxon>Actinomycetes</taxon>
        <taxon>Micromonosporales</taxon>
        <taxon>Micromonosporaceae</taxon>
        <taxon>Catenuloplanes</taxon>
    </lineage>
</organism>
<reference evidence="1 2" key="1">
    <citation type="submission" date="2023-07" db="EMBL/GenBank/DDBJ databases">
        <title>Sequencing the genomes of 1000 actinobacteria strains.</title>
        <authorList>
            <person name="Klenk H.-P."/>
        </authorList>
    </citation>
    <scope>NUCLEOTIDE SEQUENCE [LARGE SCALE GENOMIC DNA]</scope>
    <source>
        <strain evidence="1 2">DSM 44711</strain>
    </source>
</reference>
<dbReference type="Proteomes" id="UP001183629">
    <property type="component" value="Unassembled WGS sequence"/>
</dbReference>
<evidence type="ECO:0000313" key="1">
    <source>
        <dbReference type="EMBL" id="MDR7320793.1"/>
    </source>
</evidence>
<dbReference type="RefSeq" id="WP_310430161.1">
    <property type="nucleotide sequence ID" value="NZ_JAVDYC010000001.1"/>
</dbReference>
<keyword evidence="2" id="KW-1185">Reference proteome</keyword>
<accession>A0AAE3ZJ15</accession>
<sequence>MERIIEQLADGPAMVLSRFGVSPESAEVWPWHEVDVRHHLDLKRYLHPELG</sequence>
<dbReference type="EMBL" id="JAVDYC010000001">
    <property type="protein sequence ID" value="MDR7320793.1"/>
    <property type="molecule type" value="Genomic_DNA"/>
</dbReference>